<dbReference type="AlphaFoldDB" id="A0A369KU76"/>
<gene>
    <name evidence="5" type="ORF">DCC88_05140</name>
</gene>
<dbReference type="InterPro" id="IPR002480">
    <property type="entry name" value="DAHP_synth_2"/>
</dbReference>
<dbReference type="GO" id="GO:0003849">
    <property type="term" value="F:3-deoxy-7-phosphoheptulonate synthase activity"/>
    <property type="evidence" value="ECO:0007669"/>
    <property type="project" value="UniProtKB-EC"/>
</dbReference>
<evidence type="ECO:0000313" key="5">
    <source>
        <dbReference type="EMBL" id="RDB36387.1"/>
    </source>
</evidence>
<dbReference type="GO" id="GO:0008652">
    <property type="term" value="P:amino acid biosynthetic process"/>
    <property type="evidence" value="ECO:0007669"/>
    <property type="project" value="UniProtKB-KW"/>
</dbReference>
<dbReference type="Gene3D" id="3.20.20.70">
    <property type="entry name" value="Aldolase class I"/>
    <property type="match status" value="1"/>
</dbReference>
<keyword evidence="2 4" id="KW-0808">Transferase</keyword>
<feature type="binding site" evidence="3">
    <location>
        <position position="316"/>
    </location>
    <ligand>
        <name>Mn(2+)</name>
        <dbReference type="ChEBI" id="CHEBI:29035"/>
    </ligand>
</feature>
<sequence length="408" mass="46993">MNFINLKNDVYDSWNPTSWVNYNQSQLPNYEDTKALEKSIKFLKNAKHLVFESEISLLQSFISDAAKGKIFLLHAGDCAETFESCTTSNVIKRVSHLKSLATLLEKHLNIPVVIIGRIAGQYAKPRSHELETINNMQLPSYRGDIINDIKFCPIARQPNPERLKTAYKNSSATLSWIKQHLQNEYLSFQNARFFISHESLLLDYESSLTHRSYKNPKWYNYGAHYLWLGERTRNLNSAHVEYLRGISNPIGIKLGPNTDPHEIIKLLQILNPQNEPGKINLITRIGANFTQQVLKNIILKVNQSHCHVTWSCDPMHGNSFYTPSGIKTRNFLEIWNELRETYLIHKELQSNLAGIHLELTFDNVTECIGGNTKVTEESLPLNYTTFCDPRLNYYQSFELLEKFSQLGL</sequence>
<name>A0A369KU76_9BACT</name>
<dbReference type="InterPro" id="IPR013785">
    <property type="entry name" value="Aldolase_TIM"/>
</dbReference>
<feature type="binding site" evidence="3">
    <location>
        <position position="117"/>
    </location>
    <ligand>
        <name>phosphoenolpyruvate</name>
        <dbReference type="ChEBI" id="CHEBI:58702"/>
    </ligand>
</feature>
<feature type="binding site" evidence="3">
    <location>
        <position position="253"/>
    </location>
    <ligand>
        <name>phosphoenolpyruvate</name>
        <dbReference type="ChEBI" id="CHEBI:58702"/>
    </ligand>
</feature>
<dbReference type="EC" id="2.5.1.54" evidence="4"/>
<dbReference type="PANTHER" id="PTHR21337">
    <property type="entry name" value="PHOSPHO-2-DEHYDRO-3-DEOXYHEPTONATE ALDOLASE 1, 2"/>
    <property type="match status" value="1"/>
</dbReference>
<comment type="similarity">
    <text evidence="1 4">Belongs to the class-II DAHP synthase family.</text>
</comment>
<keyword evidence="4" id="KW-0057">Aromatic amino acid biosynthesis</keyword>
<feature type="binding site" evidence="3">
    <location>
        <position position="78"/>
    </location>
    <ligand>
        <name>Mn(2+)</name>
        <dbReference type="ChEBI" id="CHEBI:29035"/>
    </ligand>
</feature>
<organism evidence="5 6">
    <name type="scientific">Spirobacillus cienkowskii</name>
    <dbReference type="NCBI Taxonomy" id="495820"/>
    <lineage>
        <taxon>Bacteria</taxon>
        <taxon>Pseudomonadati</taxon>
        <taxon>Bdellovibrionota</taxon>
        <taxon>Oligoflexia</taxon>
        <taxon>Silvanigrellales</taxon>
        <taxon>Spirobacillus</taxon>
    </lineage>
</organism>
<proteinExistence type="inferred from homology"/>
<evidence type="ECO:0000256" key="3">
    <source>
        <dbReference type="PIRSR" id="PIRSR602480-1"/>
    </source>
</evidence>
<feature type="binding site" evidence="3">
    <location>
        <position position="388"/>
    </location>
    <ligand>
        <name>Mn(2+)</name>
        <dbReference type="ChEBI" id="CHEBI:29035"/>
    </ligand>
</feature>
<feature type="binding site" evidence="3">
    <location>
        <position position="284"/>
    </location>
    <ligand>
        <name>phosphoenolpyruvate</name>
        <dbReference type="ChEBI" id="CHEBI:58702"/>
    </ligand>
</feature>
<evidence type="ECO:0000256" key="2">
    <source>
        <dbReference type="ARBA" id="ARBA00022679"/>
    </source>
</evidence>
<keyword evidence="3" id="KW-0104">Cadmium</keyword>
<keyword evidence="3" id="KW-0170">Cobalt</keyword>
<dbReference type="Proteomes" id="UP000253934">
    <property type="component" value="Unassembled WGS sequence"/>
</dbReference>
<comment type="cofactor">
    <cofactor evidence="3">
        <name>Mn(2+)</name>
        <dbReference type="ChEBI" id="CHEBI:29035"/>
    </cofactor>
    <cofactor evidence="3">
        <name>Co(2+)</name>
        <dbReference type="ChEBI" id="CHEBI:48828"/>
    </cofactor>
    <cofactor evidence="3">
        <name>Cd(2+)</name>
        <dbReference type="ChEBI" id="CHEBI:48775"/>
    </cofactor>
    <text evidence="3">Binds 1 divalent cation per subunit. The enzyme is active with manganese, cobalt or cadmium ions.</text>
</comment>
<accession>A0A369KU76</accession>
<comment type="catalytic activity">
    <reaction evidence="4">
        <text>D-erythrose 4-phosphate + phosphoenolpyruvate + H2O = 7-phospho-2-dehydro-3-deoxy-D-arabino-heptonate + phosphate</text>
        <dbReference type="Rhea" id="RHEA:14717"/>
        <dbReference type="ChEBI" id="CHEBI:15377"/>
        <dbReference type="ChEBI" id="CHEBI:16897"/>
        <dbReference type="ChEBI" id="CHEBI:43474"/>
        <dbReference type="ChEBI" id="CHEBI:58394"/>
        <dbReference type="ChEBI" id="CHEBI:58702"/>
        <dbReference type="EC" id="2.5.1.54"/>
    </reaction>
</comment>
<protein>
    <recommendedName>
        <fullName evidence="4">Phospho-2-dehydro-3-deoxyheptonate aldolase</fullName>
        <ecNumber evidence="4">2.5.1.54</ecNumber>
    </recommendedName>
</protein>
<feature type="binding site" evidence="3">
    <location>
        <position position="358"/>
    </location>
    <ligand>
        <name>Mn(2+)</name>
        <dbReference type="ChEBI" id="CHEBI:29035"/>
    </ligand>
</feature>
<reference evidence="5" key="1">
    <citation type="submission" date="2018-04" db="EMBL/GenBank/DDBJ databases">
        <title>Draft genome sequence of the Candidatus Spirobacillus cienkowskii, a pathogen of freshwater Daphnia species, reconstructed from hemolymph metagenomic reads.</title>
        <authorList>
            <person name="Bresciani L."/>
            <person name="Lemos L.N."/>
            <person name="Wale N."/>
            <person name="Lin J.Y."/>
            <person name="Fernandes G.R."/>
            <person name="Duffy M.A."/>
            <person name="Rodrigues J.M."/>
        </authorList>
    </citation>
    <scope>NUCLEOTIDE SEQUENCE [LARGE SCALE GENOMIC DNA]</scope>
    <source>
        <strain evidence="5">Binning01</strain>
    </source>
</reference>
<keyword evidence="4" id="KW-0028">Amino-acid biosynthesis</keyword>
<dbReference type="SUPFAM" id="SSF51569">
    <property type="entry name" value="Aldolase"/>
    <property type="match status" value="1"/>
</dbReference>
<dbReference type="GO" id="GO:0009073">
    <property type="term" value="P:aromatic amino acid family biosynthetic process"/>
    <property type="evidence" value="ECO:0007669"/>
    <property type="project" value="UniProtKB-KW"/>
</dbReference>
<dbReference type="Pfam" id="PF01474">
    <property type="entry name" value="DAHP_synth_2"/>
    <property type="match status" value="1"/>
</dbReference>
<dbReference type="EMBL" id="QOVW01000061">
    <property type="protein sequence ID" value="RDB36387.1"/>
    <property type="molecule type" value="Genomic_DNA"/>
</dbReference>
<keyword evidence="6" id="KW-1185">Reference proteome</keyword>
<comment type="caution">
    <text evidence="5">The sequence shown here is derived from an EMBL/GenBank/DDBJ whole genome shotgun (WGS) entry which is preliminary data.</text>
</comment>
<evidence type="ECO:0000256" key="1">
    <source>
        <dbReference type="ARBA" id="ARBA00008911"/>
    </source>
</evidence>
<dbReference type="PANTHER" id="PTHR21337:SF0">
    <property type="entry name" value="PHOSPHO-2-DEHYDRO-3-DEOXYHEPTONATE ALDOLASE"/>
    <property type="match status" value="1"/>
</dbReference>
<evidence type="ECO:0000313" key="6">
    <source>
        <dbReference type="Proteomes" id="UP000253934"/>
    </source>
</evidence>
<evidence type="ECO:0000256" key="4">
    <source>
        <dbReference type="RuleBase" id="RU363071"/>
    </source>
</evidence>
<keyword evidence="3" id="KW-0464">Manganese</keyword>
<feature type="binding site" evidence="3">
    <location>
        <begin position="230"/>
        <end position="231"/>
    </location>
    <ligand>
        <name>phosphoenolpyruvate</name>
        <dbReference type="ChEBI" id="CHEBI:58702"/>
    </ligand>
</feature>
<comment type="pathway">
    <text evidence="4">Metabolic intermediate biosynthesis; chorismate biosynthesis; chorismate from D-erythrose 4-phosphate and phosphoenolpyruvate: step 1/7.</text>
</comment>